<reference evidence="1 2" key="1">
    <citation type="submission" date="2019-03" db="EMBL/GenBank/DDBJ databases">
        <title>Genomic Encyclopedia of Type Strains, Phase IV (KMG-IV): sequencing the most valuable type-strain genomes for metagenomic binning, comparative biology and taxonomic classification.</title>
        <authorList>
            <person name="Goeker M."/>
        </authorList>
    </citation>
    <scope>NUCLEOTIDE SEQUENCE [LARGE SCALE GENOMIC DNA]</scope>
    <source>
        <strain evidence="1 2">DSM 103923</strain>
    </source>
</reference>
<organism evidence="1 2">
    <name type="scientific">Sulfuritortus calidifontis</name>
    <dbReference type="NCBI Taxonomy" id="1914471"/>
    <lineage>
        <taxon>Bacteria</taxon>
        <taxon>Pseudomonadati</taxon>
        <taxon>Pseudomonadota</taxon>
        <taxon>Betaproteobacteria</taxon>
        <taxon>Nitrosomonadales</taxon>
        <taxon>Thiobacillaceae</taxon>
        <taxon>Sulfuritortus</taxon>
    </lineage>
</organism>
<comment type="caution">
    <text evidence="1">The sequence shown here is derived from an EMBL/GenBank/DDBJ whole genome shotgun (WGS) entry which is preliminary data.</text>
</comment>
<protein>
    <submittedName>
        <fullName evidence="1">Uncharacterized protein</fullName>
    </submittedName>
</protein>
<evidence type="ECO:0000313" key="2">
    <source>
        <dbReference type="Proteomes" id="UP000295135"/>
    </source>
</evidence>
<gene>
    <name evidence="1" type="ORF">EDC61_11359</name>
</gene>
<dbReference type="AlphaFoldDB" id="A0A4R3JTR3"/>
<name>A0A4R3JTR3_9PROT</name>
<sequence length="42" mass="4653">MFMAGSGRPRKAGQYSGRGRLVQVAPRFYAVFRVFPGRAGHL</sequence>
<dbReference type="Proteomes" id="UP000295135">
    <property type="component" value="Unassembled WGS sequence"/>
</dbReference>
<dbReference type="EMBL" id="SLZY01000013">
    <property type="protein sequence ID" value="TCS70906.1"/>
    <property type="molecule type" value="Genomic_DNA"/>
</dbReference>
<proteinExistence type="predicted"/>
<accession>A0A4R3JTR3</accession>
<keyword evidence="2" id="KW-1185">Reference proteome</keyword>
<evidence type="ECO:0000313" key="1">
    <source>
        <dbReference type="EMBL" id="TCS70906.1"/>
    </source>
</evidence>